<evidence type="ECO:0000256" key="2">
    <source>
        <dbReference type="ARBA" id="ARBA00022801"/>
    </source>
</evidence>
<dbReference type="SUPFAM" id="SSF52266">
    <property type="entry name" value="SGNH hydrolase"/>
    <property type="match status" value="1"/>
</dbReference>
<evidence type="ECO:0000256" key="3">
    <source>
        <dbReference type="SAM" id="SignalP"/>
    </source>
</evidence>
<keyword evidence="3" id="KW-0732">Signal</keyword>
<evidence type="ECO:0000313" key="5">
    <source>
        <dbReference type="EMBL" id="MFD1042153.1"/>
    </source>
</evidence>
<organism evidence="5 6">
    <name type="scientific">Pseudoxanthomonas kaohsiungensis</name>
    <dbReference type="NCBI Taxonomy" id="283923"/>
    <lineage>
        <taxon>Bacteria</taxon>
        <taxon>Pseudomonadati</taxon>
        <taxon>Pseudomonadota</taxon>
        <taxon>Gammaproteobacteria</taxon>
        <taxon>Lysobacterales</taxon>
        <taxon>Lysobacteraceae</taxon>
        <taxon>Pseudoxanthomonas</taxon>
    </lineage>
</organism>
<reference evidence="6" key="1">
    <citation type="journal article" date="2019" name="Int. J. Syst. Evol. Microbiol.">
        <title>The Global Catalogue of Microorganisms (GCM) 10K type strain sequencing project: providing services to taxonomists for standard genome sequencing and annotation.</title>
        <authorList>
            <consortium name="The Broad Institute Genomics Platform"/>
            <consortium name="The Broad Institute Genome Sequencing Center for Infectious Disease"/>
            <person name="Wu L."/>
            <person name="Ma J."/>
        </authorList>
    </citation>
    <scope>NUCLEOTIDE SEQUENCE [LARGE SCALE GENOMIC DNA]</scope>
    <source>
        <strain evidence="6">CCUG 55854</strain>
    </source>
</reference>
<evidence type="ECO:0000259" key="4">
    <source>
        <dbReference type="Pfam" id="PF13472"/>
    </source>
</evidence>
<gene>
    <name evidence="5" type="ORF">ACFQ2N_07320</name>
</gene>
<dbReference type="Pfam" id="PF13472">
    <property type="entry name" value="Lipase_GDSL_2"/>
    <property type="match status" value="1"/>
</dbReference>
<accession>A0ABW3LVD8</accession>
<dbReference type="InterPro" id="IPR013830">
    <property type="entry name" value="SGNH_hydro"/>
</dbReference>
<dbReference type="Proteomes" id="UP001597033">
    <property type="component" value="Unassembled WGS sequence"/>
</dbReference>
<dbReference type="InterPro" id="IPR037459">
    <property type="entry name" value="RhgT-like"/>
</dbReference>
<dbReference type="Gene3D" id="3.40.50.1110">
    <property type="entry name" value="SGNH hydrolase"/>
    <property type="match status" value="1"/>
</dbReference>
<sequence length="301" mass="31513">MSPSSTFACRRLLARASLLLLLGASAASQAAVDPSIGERPPVTPVRASKIILVGDSTTAVQGGWGPSFCADHVASFLACINLARGGRSTYNYRAEGSWDIALHEMRTGAYAGGVYVLIQFGHNDQPGKPGRSTDLATEFPDNLRRYVREVRAAGAVPVLLTPLTRRQFKEGGLADDLAPWAEATRKVAAELDVPLVDLHARSVAAVQGMGPVQAMRLAQARPLPEQVTAAQGGTTIGAAPAASAGATVAAPQDNAAVEPMGTPKAAFDYTHLGREGADFFAAIVADELARQVPALRRNLIP</sequence>
<protein>
    <submittedName>
        <fullName evidence="5">Rhamnogalacturonan acetylesterase</fullName>
    </submittedName>
</protein>
<dbReference type="PANTHER" id="PTHR43695:SF1">
    <property type="entry name" value="RHAMNOGALACTURONAN ACETYLESTERASE"/>
    <property type="match status" value="1"/>
</dbReference>
<dbReference type="RefSeq" id="WP_162375915.1">
    <property type="nucleotide sequence ID" value="NZ_JBHTKN010000004.1"/>
</dbReference>
<dbReference type="InterPro" id="IPR036514">
    <property type="entry name" value="SGNH_hydro_sf"/>
</dbReference>
<feature type="chain" id="PRO_5046086719" evidence="3">
    <location>
        <begin position="31"/>
        <end position="301"/>
    </location>
</feature>
<keyword evidence="6" id="KW-1185">Reference proteome</keyword>
<keyword evidence="2" id="KW-0378">Hydrolase</keyword>
<proteinExistence type="inferred from homology"/>
<dbReference type="CDD" id="cd01821">
    <property type="entry name" value="Rhamnogalacturan_acetylesterase_like"/>
    <property type="match status" value="1"/>
</dbReference>
<dbReference type="PANTHER" id="PTHR43695">
    <property type="entry name" value="PUTATIVE (AFU_ORTHOLOGUE AFUA_2G17250)-RELATED"/>
    <property type="match status" value="1"/>
</dbReference>
<comment type="caution">
    <text evidence="5">The sequence shown here is derived from an EMBL/GenBank/DDBJ whole genome shotgun (WGS) entry which is preliminary data.</text>
</comment>
<evidence type="ECO:0000256" key="1">
    <source>
        <dbReference type="ARBA" id="ARBA00008668"/>
    </source>
</evidence>
<feature type="signal peptide" evidence="3">
    <location>
        <begin position="1"/>
        <end position="30"/>
    </location>
</feature>
<name>A0ABW3LVD8_9GAMM</name>
<feature type="domain" description="SGNH hydrolase-type esterase" evidence="4">
    <location>
        <begin position="53"/>
        <end position="200"/>
    </location>
</feature>
<comment type="similarity">
    <text evidence="1">Belongs to the 'GDSL' lipolytic enzyme family.</text>
</comment>
<dbReference type="EMBL" id="JBHTKN010000004">
    <property type="protein sequence ID" value="MFD1042153.1"/>
    <property type="molecule type" value="Genomic_DNA"/>
</dbReference>
<evidence type="ECO:0000313" key="6">
    <source>
        <dbReference type="Proteomes" id="UP001597033"/>
    </source>
</evidence>